<accession>A0ABP7DX02</accession>
<protein>
    <submittedName>
        <fullName evidence="3">M28 family metallopeptidase</fullName>
    </submittedName>
</protein>
<organism evidence="3 4">
    <name type="scientific">Nonomuraea antimicrobica</name>
    <dbReference type="NCBI Taxonomy" id="561173"/>
    <lineage>
        <taxon>Bacteria</taxon>
        <taxon>Bacillati</taxon>
        <taxon>Actinomycetota</taxon>
        <taxon>Actinomycetes</taxon>
        <taxon>Streptosporangiales</taxon>
        <taxon>Streptosporangiaceae</taxon>
        <taxon>Nonomuraea</taxon>
    </lineage>
</organism>
<keyword evidence="4" id="KW-1185">Reference proteome</keyword>
<evidence type="ECO:0000256" key="1">
    <source>
        <dbReference type="SAM" id="SignalP"/>
    </source>
</evidence>
<dbReference type="PANTHER" id="PTHR12147">
    <property type="entry name" value="METALLOPEPTIDASE M28 FAMILY MEMBER"/>
    <property type="match status" value="1"/>
</dbReference>
<feature type="chain" id="PRO_5046926030" evidence="1">
    <location>
        <begin position="26"/>
        <end position="486"/>
    </location>
</feature>
<gene>
    <name evidence="3" type="ORF">GCM10022224_088370</name>
</gene>
<dbReference type="InterPro" id="IPR007484">
    <property type="entry name" value="Peptidase_M28"/>
</dbReference>
<feature type="signal peptide" evidence="1">
    <location>
        <begin position="1"/>
        <end position="25"/>
    </location>
</feature>
<evidence type="ECO:0000313" key="3">
    <source>
        <dbReference type="EMBL" id="GAA3709163.1"/>
    </source>
</evidence>
<dbReference type="Proteomes" id="UP001500902">
    <property type="component" value="Unassembled WGS sequence"/>
</dbReference>
<proteinExistence type="predicted"/>
<evidence type="ECO:0000259" key="2">
    <source>
        <dbReference type="Pfam" id="PF04389"/>
    </source>
</evidence>
<dbReference type="SUPFAM" id="SSF53187">
    <property type="entry name" value="Zn-dependent exopeptidases"/>
    <property type="match status" value="1"/>
</dbReference>
<dbReference type="Gene3D" id="3.40.630.10">
    <property type="entry name" value="Zn peptidases"/>
    <property type="match status" value="1"/>
</dbReference>
<evidence type="ECO:0000313" key="4">
    <source>
        <dbReference type="Proteomes" id="UP001500902"/>
    </source>
</evidence>
<dbReference type="Gene3D" id="3.50.30.30">
    <property type="match status" value="1"/>
</dbReference>
<name>A0ABP7DX02_9ACTN</name>
<dbReference type="InterPro" id="IPR045175">
    <property type="entry name" value="M28_fam"/>
</dbReference>
<feature type="domain" description="Peptidase M28" evidence="2">
    <location>
        <begin position="255"/>
        <end position="474"/>
    </location>
</feature>
<reference evidence="4" key="1">
    <citation type="journal article" date="2019" name="Int. J. Syst. Evol. Microbiol.">
        <title>The Global Catalogue of Microorganisms (GCM) 10K type strain sequencing project: providing services to taxonomists for standard genome sequencing and annotation.</title>
        <authorList>
            <consortium name="The Broad Institute Genomics Platform"/>
            <consortium name="The Broad Institute Genome Sequencing Center for Infectious Disease"/>
            <person name="Wu L."/>
            <person name="Ma J."/>
        </authorList>
    </citation>
    <scope>NUCLEOTIDE SEQUENCE [LARGE SCALE GENOMIC DNA]</scope>
    <source>
        <strain evidence="4">JCM 16904</strain>
    </source>
</reference>
<dbReference type="EMBL" id="BAAAZP010000203">
    <property type="protein sequence ID" value="GAA3709163.1"/>
    <property type="molecule type" value="Genomic_DNA"/>
</dbReference>
<dbReference type="PANTHER" id="PTHR12147:SF26">
    <property type="entry name" value="PEPTIDASE M28 DOMAIN-CONTAINING PROTEIN"/>
    <property type="match status" value="1"/>
</dbReference>
<dbReference type="Pfam" id="PF04389">
    <property type="entry name" value="Peptidase_M28"/>
    <property type="match status" value="1"/>
</dbReference>
<comment type="caution">
    <text evidence="3">The sequence shown here is derived from an EMBL/GenBank/DDBJ whole genome shotgun (WGS) entry which is preliminary data.</text>
</comment>
<dbReference type="RefSeq" id="WP_344893123.1">
    <property type="nucleotide sequence ID" value="NZ_BAAAZP010000203.1"/>
</dbReference>
<keyword evidence="1" id="KW-0732">Signal</keyword>
<sequence>MTLRHCLAVLLLASAVLAPAPAATAAPSLADLIERRVDGNGVLAHLRAWERAADRNGGHRATGSPGLAESARYLVDRLTTAGYRVVRRPVPFEDFAFDAESARLSGGAGQVPGPLGAGREVRLLMGRWSPSLPEGGIDARLAVPNAGGDGCADGDYAGQDLTGAVVMVDLTRCALTRLAEVAAGLGARAMLTYLPSPRPGNIWRLGVLPPYQIGLPVATITQAEAGALAPAAANGDVRLHLDLRGHEVTGTTEVILAETAGGDPEKVVMAGAHLDSVTEGPGINDNGTSAAALLETALQLAPYQHRVRDKVRFAWWGAEELYALDSAYYVVHLSQTERAAIAAYLNFELIASPNSGRFVMDGDDSDHPGEGAGPAPEGSAALEAAFSGYFRHRGLPFLTNDVEDVRSDHEPFMKAGIPVGGIYSGGGLDVKTEEVARVFGGQAGDFYDPCYHQPCDRIANLDTAALHVNAKAIAWVLTRLAEGISP</sequence>